<keyword evidence="6 11" id="KW-0546">Nucleotide metabolism</keyword>
<comment type="function">
    <text evidence="11">Phosphatase that hydrolyzes non-canonical purine nucleotides such as XTP and ITP to their respective diphosphate derivatives. Probably excludes non-canonical purines from DNA/RNA precursor pool, thus preventing their incorporation into DNA/RNA and avoiding chromosomal lesions.</text>
</comment>
<keyword evidence="2 11" id="KW-0479">Metal-binding</keyword>
<reference evidence="13 14" key="1">
    <citation type="submission" date="2020-08" db="EMBL/GenBank/DDBJ databases">
        <title>Genomic Encyclopedia of Type Strains, Phase IV (KMG-IV): sequencing the most valuable type-strain genomes for metagenomic binning, comparative biology and taxonomic classification.</title>
        <authorList>
            <person name="Goeker M."/>
        </authorList>
    </citation>
    <scope>NUCLEOTIDE SEQUENCE [LARGE SCALE GENOMIC DNA]</scope>
    <source>
        <strain evidence="13 14">DSM 17075</strain>
    </source>
</reference>
<evidence type="ECO:0000313" key="14">
    <source>
        <dbReference type="Proteomes" id="UP000559598"/>
    </source>
</evidence>
<evidence type="ECO:0000256" key="5">
    <source>
        <dbReference type="ARBA" id="ARBA00022842"/>
    </source>
</evidence>
<sequence length="185" mass="19747">MVIAVGTTNRAKVAAVAAVFTKEQVVPVEVDSGVAAQPFSDAETRIGAIHRAKEACVKIKADIGIGLEGGVVEMNDTLWVCNWGALVDSAGTVITAGGARFPLPPEVANDVLRGKELGEAMNEYTGKEDIRQNEGAVGILTNGRISRADMYAHIVQLLVGQYEFLQSKGEDNNAIYCDRSTIRRS</sequence>
<dbReference type="RefSeq" id="WP_183184327.1">
    <property type="nucleotide sequence ID" value="NZ_BMNP01000010.1"/>
</dbReference>
<proteinExistence type="inferred from homology"/>
<keyword evidence="5 11" id="KW-0460">Magnesium</keyword>
<evidence type="ECO:0000256" key="9">
    <source>
        <dbReference type="ARBA" id="ARBA00048781"/>
    </source>
</evidence>
<dbReference type="GO" id="GO:0046872">
    <property type="term" value="F:metal ion binding"/>
    <property type="evidence" value="ECO:0007669"/>
    <property type="project" value="UniProtKB-KW"/>
</dbReference>
<dbReference type="Pfam" id="PF01931">
    <property type="entry name" value="NTPase_I-T"/>
    <property type="match status" value="1"/>
</dbReference>
<evidence type="ECO:0000313" key="13">
    <source>
        <dbReference type="EMBL" id="MBB4074009.1"/>
    </source>
</evidence>
<protein>
    <recommendedName>
        <fullName evidence="11">Probable inosine/xanthosine triphosphatase</fullName>
        <shortName evidence="11">ITPase/XTPase</shortName>
        <ecNumber evidence="11">3.6.1.73</ecNumber>
    </recommendedName>
    <alternativeName>
        <fullName evidence="11">Non-canonical purine NTP phosphatase</fullName>
    </alternativeName>
    <alternativeName>
        <fullName evidence="11">Non-standard purine NTP phosphatase</fullName>
    </alternativeName>
    <alternativeName>
        <fullName evidence="11">Nucleoside-triphosphate phosphatase</fullName>
        <shortName evidence="11">NTPase</shortName>
    </alternativeName>
</protein>
<feature type="binding site" evidence="11">
    <location>
        <position position="31"/>
    </location>
    <ligand>
        <name>Mg(2+)</name>
        <dbReference type="ChEBI" id="CHEBI:18420"/>
    </ligand>
</feature>
<comment type="catalytic activity">
    <reaction evidence="8 11">
        <text>ITP + H2O = IDP + phosphate + H(+)</text>
        <dbReference type="Rhea" id="RHEA:28330"/>
        <dbReference type="ChEBI" id="CHEBI:15377"/>
        <dbReference type="ChEBI" id="CHEBI:15378"/>
        <dbReference type="ChEBI" id="CHEBI:43474"/>
        <dbReference type="ChEBI" id="CHEBI:58280"/>
        <dbReference type="ChEBI" id="CHEBI:61402"/>
        <dbReference type="EC" id="3.6.1.73"/>
    </reaction>
</comment>
<accession>A0A840DWY1</accession>
<keyword evidence="14" id="KW-1185">Reference proteome</keyword>
<feature type="binding site" evidence="11">
    <location>
        <begin position="7"/>
        <end position="12"/>
    </location>
    <ligand>
        <name>substrate</name>
    </ligand>
</feature>
<evidence type="ECO:0000256" key="8">
    <source>
        <dbReference type="ARBA" id="ARBA00048174"/>
    </source>
</evidence>
<evidence type="ECO:0000256" key="2">
    <source>
        <dbReference type="ARBA" id="ARBA00022723"/>
    </source>
</evidence>
<evidence type="ECO:0000256" key="1">
    <source>
        <dbReference type="ARBA" id="ARBA00001936"/>
    </source>
</evidence>
<evidence type="ECO:0000259" key="12">
    <source>
        <dbReference type="Pfam" id="PF01931"/>
    </source>
</evidence>
<comment type="catalytic activity">
    <reaction evidence="9 11">
        <text>XTP + H2O = XDP + phosphate + H(+)</text>
        <dbReference type="Rhea" id="RHEA:28406"/>
        <dbReference type="ChEBI" id="CHEBI:15377"/>
        <dbReference type="ChEBI" id="CHEBI:15378"/>
        <dbReference type="ChEBI" id="CHEBI:43474"/>
        <dbReference type="ChEBI" id="CHEBI:59884"/>
        <dbReference type="ChEBI" id="CHEBI:61314"/>
        <dbReference type="EC" id="3.6.1.73"/>
    </reaction>
</comment>
<name>A0A840DWY1_9BACL</name>
<evidence type="ECO:0000256" key="10">
    <source>
        <dbReference type="ARBA" id="ARBA00060855"/>
    </source>
</evidence>
<comment type="subunit">
    <text evidence="11">Homodimer.</text>
</comment>
<comment type="caution">
    <text evidence="11">Lacks conserved residue(s) required for the propagation of feature annotation.</text>
</comment>
<evidence type="ECO:0000256" key="7">
    <source>
        <dbReference type="ARBA" id="ARBA00023211"/>
    </source>
</evidence>
<evidence type="ECO:0000256" key="6">
    <source>
        <dbReference type="ARBA" id="ARBA00023080"/>
    </source>
</evidence>
<comment type="caution">
    <text evidence="13">The sequence shown here is derived from an EMBL/GenBank/DDBJ whole genome shotgun (WGS) entry which is preliminary data.</text>
</comment>
<dbReference type="PANTHER" id="PTHR34699:SF2">
    <property type="entry name" value="NON-CANONICAL PURINE NTP PHOSPHATASE_PRRC1 DOMAIN-CONTAINING PROTEIN"/>
    <property type="match status" value="1"/>
</dbReference>
<gene>
    <name evidence="13" type="ORF">GGR02_001774</name>
</gene>
<dbReference type="NCBIfam" id="NF002850">
    <property type="entry name" value="PRK03114.1"/>
    <property type="match status" value="1"/>
</dbReference>
<dbReference type="SUPFAM" id="SSF52972">
    <property type="entry name" value="ITPase-like"/>
    <property type="match status" value="1"/>
</dbReference>
<organism evidence="13 14">
    <name type="scientific">Anoxybacteroides voinovskiense</name>
    <dbReference type="NCBI Taxonomy" id="230470"/>
    <lineage>
        <taxon>Bacteria</taxon>
        <taxon>Bacillati</taxon>
        <taxon>Bacillota</taxon>
        <taxon>Bacilli</taxon>
        <taxon>Bacillales</taxon>
        <taxon>Anoxybacillaceae</taxon>
        <taxon>Anoxybacteroides</taxon>
    </lineage>
</organism>
<dbReference type="InterPro" id="IPR050299">
    <property type="entry name" value="YjjX_NTPase"/>
</dbReference>
<evidence type="ECO:0000256" key="11">
    <source>
        <dbReference type="HAMAP-Rule" id="MF_00648"/>
    </source>
</evidence>
<feature type="domain" description="Non-canonical purine NTP phosphatase/PRRC1" evidence="12">
    <location>
        <begin position="6"/>
        <end position="155"/>
    </location>
</feature>
<keyword evidence="4 11" id="KW-0378">Hydrolase</keyword>
<dbReference type="InterPro" id="IPR002786">
    <property type="entry name" value="Non_canon_purine_NTPase"/>
</dbReference>
<comment type="cofactor">
    <cofactor evidence="11">
        <name>Mg(2+)</name>
        <dbReference type="ChEBI" id="CHEBI:18420"/>
    </cofactor>
    <cofactor evidence="11">
        <name>Mn(2+)</name>
        <dbReference type="ChEBI" id="CHEBI:29035"/>
    </cofactor>
    <text evidence="11">Binds 1 divalent metal cation per subunit; can use either Mg(2+) or Mn(2+).</text>
</comment>
<dbReference type="Gene3D" id="3.90.950.10">
    <property type="match status" value="1"/>
</dbReference>
<comment type="cofactor">
    <cofactor evidence="1">
        <name>Mn(2+)</name>
        <dbReference type="ChEBI" id="CHEBI:29035"/>
    </cofactor>
</comment>
<dbReference type="PANTHER" id="PTHR34699">
    <property type="match status" value="1"/>
</dbReference>
<keyword evidence="7 11" id="KW-0464">Manganese</keyword>
<keyword evidence="3 11" id="KW-0547">Nucleotide-binding</keyword>
<dbReference type="InterPro" id="IPR026533">
    <property type="entry name" value="NTPase/PRRC1"/>
</dbReference>
<comment type="similarity">
    <text evidence="10 11">Belongs to the YjjX NTPase family.</text>
</comment>
<dbReference type="AlphaFoldDB" id="A0A840DWY1"/>
<dbReference type="HAMAP" id="MF_00648">
    <property type="entry name" value="Non_canon_purine_NTPase_YjjX"/>
    <property type="match status" value="1"/>
</dbReference>
<evidence type="ECO:0000256" key="3">
    <source>
        <dbReference type="ARBA" id="ARBA00022741"/>
    </source>
</evidence>
<dbReference type="GO" id="GO:0000166">
    <property type="term" value="F:nucleotide binding"/>
    <property type="evidence" value="ECO:0007669"/>
    <property type="project" value="UniProtKB-KW"/>
</dbReference>
<dbReference type="EC" id="3.6.1.73" evidence="11"/>
<dbReference type="Proteomes" id="UP000559598">
    <property type="component" value="Unassembled WGS sequence"/>
</dbReference>
<evidence type="ECO:0000256" key="4">
    <source>
        <dbReference type="ARBA" id="ARBA00022801"/>
    </source>
</evidence>
<dbReference type="GO" id="GO:0009117">
    <property type="term" value="P:nucleotide metabolic process"/>
    <property type="evidence" value="ECO:0007669"/>
    <property type="project" value="UniProtKB-KW"/>
</dbReference>
<dbReference type="FunFam" id="3.90.950.10:FF:000002">
    <property type="entry name" value="Inosine/xanthosine triphosphatase"/>
    <property type="match status" value="1"/>
</dbReference>
<dbReference type="InterPro" id="IPR029001">
    <property type="entry name" value="ITPase-like_fam"/>
</dbReference>
<dbReference type="GO" id="GO:0103023">
    <property type="term" value="F:ITPase activity"/>
    <property type="evidence" value="ECO:0007669"/>
    <property type="project" value="UniProtKB-EC"/>
</dbReference>
<dbReference type="EMBL" id="JACIDE010000010">
    <property type="protein sequence ID" value="MBB4074009.1"/>
    <property type="molecule type" value="Genomic_DNA"/>
</dbReference>